<sequence length="221" mass="23708">MGMDELMATHTDILTLTQWFSPAFPVGAFAYSHGLEWAIDAGDVVDAQTTRAWVQSVLNSGAGRNDAILLAQAYLANSDEDLQEVEATCRALASSKERLMESRLQGDAFCATTSAIWANALTGLSYPVAVGHAAHLEALPLDLTAQMYLQSFMSNLISAAMRLVPLGQVEGQTLIRELTPLCASVAAKATTGSLDDLGSSAFMSDIAAMKHETQYSRIFRT</sequence>
<evidence type="ECO:0000256" key="2">
    <source>
        <dbReference type="ARBA" id="ARBA00023186"/>
    </source>
</evidence>
<dbReference type="Pfam" id="PF01730">
    <property type="entry name" value="UreF"/>
    <property type="match status" value="1"/>
</dbReference>
<organism evidence="4 5">
    <name type="scientific">Shimia thalassica</name>
    <dbReference type="NCBI Taxonomy" id="1715693"/>
    <lineage>
        <taxon>Bacteria</taxon>
        <taxon>Pseudomonadati</taxon>
        <taxon>Pseudomonadota</taxon>
        <taxon>Alphaproteobacteria</taxon>
        <taxon>Rhodobacterales</taxon>
        <taxon>Roseobacteraceae</taxon>
    </lineage>
</organism>
<keyword evidence="3" id="KW-0963">Cytoplasm</keyword>
<protein>
    <recommendedName>
        <fullName evidence="3">Urease accessory protein UreF</fullName>
    </recommendedName>
</protein>
<evidence type="ECO:0000256" key="3">
    <source>
        <dbReference type="HAMAP-Rule" id="MF_01385"/>
    </source>
</evidence>
<name>A0A0N7M814_9RHOB</name>
<dbReference type="EMBL" id="CYTW01000001">
    <property type="protein sequence ID" value="CUJ82174.1"/>
    <property type="molecule type" value="Genomic_DNA"/>
</dbReference>
<dbReference type="PANTHER" id="PTHR33620">
    <property type="entry name" value="UREASE ACCESSORY PROTEIN F"/>
    <property type="match status" value="1"/>
</dbReference>
<dbReference type="GO" id="GO:0016151">
    <property type="term" value="F:nickel cation binding"/>
    <property type="evidence" value="ECO:0007669"/>
    <property type="project" value="UniProtKB-UniRule"/>
</dbReference>
<keyword evidence="5" id="KW-1185">Reference proteome</keyword>
<dbReference type="AlphaFoldDB" id="A0A0N7M814"/>
<comment type="function">
    <text evidence="3">Required for maturation of urease via the functional incorporation of the urease nickel metallocenter.</text>
</comment>
<evidence type="ECO:0000313" key="5">
    <source>
        <dbReference type="Proteomes" id="UP000051870"/>
    </source>
</evidence>
<dbReference type="HAMAP" id="MF_01385">
    <property type="entry name" value="UreF"/>
    <property type="match status" value="1"/>
</dbReference>
<dbReference type="Proteomes" id="UP000051870">
    <property type="component" value="Unassembled WGS sequence"/>
</dbReference>
<comment type="subunit">
    <text evidence="3">UreD, UreF and UreG form a complex that acts as a GTP-hydrolysis-dependent molecular chaperone, activating the urease apoprotein by helping to assemble the nickel containing metallocenter of UreC. The UreE protein probably delivers the nickel.</text>
</comment>
<comment type="subcellular location">
    <subcellularLocation>
        <location evidence="3">Cytoplasm</location>
    </subcellularLocation>
</comment>
<keyword evidence="2 3" id="KW-0143">Chaperone</keyword>
<reference evidence="4" key="1">
    <citation type="submission" date="2015-09" db="EMBL/GenBank/DDBJ databases">
        <authorList>
            <consortium name="Swine Surveillance"/>
        </authorList>
    </citation>
    <scope>NUCLEOTIDE SEQUENCE [LARGE SCALE GENOMIC DNA]</scope>
    <source>
        <strain evidence="4">CECT 7735</strain>
    </source>
</reference>
<evidence type="ECO:0000256" key="1">
    <source>
        <dbReference type="ARBA" id="ARBA00022988"/>
    </source>
</evidence>
<proteinExistence type="inferred from homology"/>
<gene>
    <name evidence="3 4" type="primary">ureF</name>
    <name evidence="4" type="ORF">PH7735_00117</name>
</gene>
<dbReference type="InterPro" id="IPR002639">
    <property type="entry name" value="UreF"/>
</dbReference>
<dbReference type="Gene3D" id="1.10.4190.10">
    <property type="entry name" value="Urease accessory protein UreF"/>
    <property type="match status" value="1"/>
</dbReference>
<accession>A0A0N7M814</accession>
<dbReference type="STRING" id="1715693.PH7735_00117"/>
<comment type="similarity">
    <text evidence="3">Belongs to the UreF family.</text>
</comment>
<dbReference type="PIRSF" id="PIRSF009467">
    <property type="entry name" value="Ureas_acces_UreF"/>
    <property type="match status" value="1"/>
</dbReference>
<dbReference type="PANTHER" id="PTHR33620:SF1">
    <property type="entry name" value="UREASE ACCESSORY PROTEIN F"/>
    <property type="match status" value="1"/>
</dbReference>
<evidence type="ECO:0000313" key="4">
    <source>
        <dbReference type="EMBL" id="CUJ82174.1"/>
    </source>
</evidence>
<dbReference type="InterPro" id="IPR038277">
    <property type="entry name" value="UreF_sf"/>
</dbReference>
<dbReference type="GO" id="GO:0005737">
    <property type="term" value="C:cytoplasm"/>
    <property type="evidence" value="ECO:0007669"/>
    <property type="project" value="UniProtKB-SubCell"/>
</dbReference>
<keyword evidence="1 3" id="KW-0996">Nickel insertion</keyword>